<comment type="subcellular location">
    <subcellularLocation>
        <location evidence="8">Cell membrane</location>
        <topology evidence="8">Peripheral membrane protein</topology>
    </subcellularLocation>
    <subcellularLocation>
        <location evidence="1">Membrane</location>
    </subcellularLocation>
</comment>
<keyword evidence="7 8" id="KW-0066">ATP synthesis</keyword>
<keyword evidence="2 8" id="KW-0813">Transport</keyword>
<dbReference type="InterPro" id="IPR000711">
    <property type="entry name" value="ATPase_OSCP/dsu"/>
</dbReference>
<dbReference type="PANTHER" id="PTHR11910">
    <property type="entry name" value="ATP SYNTHASE DELTA CHAIN"/>
    <property type="match status" value="1"/>
</dbReference>
<keyword evidence="4 8" id="KW-0406">Ion transport</keyword>
<evidence type="ECO:0000256" key="5">
    <source>
        <dbReference type="ARBA" id="ARBA00023136"/>
    </source>
</evidence>
<evidence type="ECO:0000256" key="3">
    <source>
        <dbReference type="ARBA" id="ARBA00022781"/>
    </source>
</evidence>
<evidence type="ECO:0000313" key="10">
    <source>
        <dbReference type="Proteomes" id="UP000602653"/>
    </source>
</evidence>
<proteinExistence type="inferred from homology"/>
<comment type="function">
    <text evidence="8">F(1)F(0) ATP synthase produces ATP from ADP in the presence of a proton or sodium gradient. F-type ATPases consist of two structural domains, F(1) containing the extramembraneous catalytic core and F(0) containing the membrane proton channel, linked together by a central stalk and a peripheral stalk. During catalysis, ATP synthesis in the catalytic domain of F(1) is coupled via a rotary mechanism of the central stalk subunits to proton translocation.</text>
</comment>
<accession>A0ABX7IK76</accession>
<evidence type="ECO:0000256" key="2">
    <source>
        <dbReference type="ARBA" id="ARBA00022448"/>
    </source>
</evidence>
<protein>
    <recommendedName>
        <fullName evidence="8">ATP synthase subunit delta</fullName>
    </recommendedName>
    <alternativeName>
        <fullName evidence="8">ATP synthase F(1) sector subunit delta</fullName>
    </alternativeName>
    <alternativeName>
        <fullName evidence="8">F-type ATPase subunit delta</fullName>
        <shortName evidence="8">F-ATPase subunit delta</shortName>
    </alternativeName>
</protein>
<evidence type="ECO:0000256" key="6">
    <source>
        <dbReference type="ARBA" id="ARBA00023196"/>
    </source>
</evidence>
<evidence type="ECO:0000256" key="7">
    <source>
        <dbReference type="ARBA" id="ARBA00023310"/>
    </source>
</evidence>
<reference evidence="9 10" key="1">
    <citation type="submission" date="2021-02" db="EMBL/GenBank/DDBJ databases">
        <title>Complete Genome Sequence of Arcanobacterium phocisimile strain DSM 26142T from a harbour seal.</title>
        <authorList>
            <person name="Borowiak M."/>
            <person name="Alssahen M."/>
            <person name="Malorny B."/>
            <person name="Laemmler C."/>
            <person name="Siebert U."/>
            <person name="Ploetz M."/>
            <person name="Abdulmawjood A."/>
        </authorList>
    </citation>
    <scope>NUCLEOTIDE SEQUENCE [LARGE SCALE GENOMIC DNA]</scope>
    <source>
        <strain evidence="9 10">DSM 26142</strain>
    </source>
</reference>
<dbReference type="HAMAP" id="MF_01416">
    <property type="entry name" value="ATP_synth_delta_bact"/>
    <property type="match status" value="1"/>
</dbReference>
<dbReference type="PROSITE" id="PS00389">
    <property type="entry name" value="ATPASE_DELTA"/>
    <property type="match status" value="1"/>
</dbReference>
<keyword evidence="6 8" id="KW-0139">CF(1)</keyword>
<evidence type="ECO:0000256" key="4">
    <source>
        <dbReference type="ARBA" id="ARBA00023065"/>
    </source>
</evidence>
<keyword evidence="5 8" id="KW-0472">Membrane</keyword>
<dbReference type="RefSeq" id="WP_204424987.1">
    <property type="nucleotide sequence ID" value="NZ_CP070228.1"/>
</dbReference>
<dbReference type="EMBL" id="CP070228">
    <property type="protein sequence ID" value="QRV02510.1"/>
    <property type="molecule type" value="Genomic_DNA"/>
</dbReference>
<dbReference type="NCBIfam" id="NF009967">
    <property type="entry name" value="PRK13430.1"/>
    <property type="match status" value="1"/>
</dbReference>
<gene>
    <name evidence="8" type="primary">atpH</name>
    <name evidence="9" type="ORF">JTE88_01785</name>
</gene>
<dbReference type="InterPro" id="IPR020781">
    <property type="entry name" value="ATPase_OSCP/d_CS"/>
</dbReference>
<keyword evidence="8" id="KW-1003">Cell membrane</keyword>
<comment type="similarity">
    <text evidence="8">Belongs to the ATPase delta chain family.</text>
</comment>
<name>A0ABX7IK76_9ACTO</name>
<comment type="function">
    <text evidence="8">This protein is part of the stalk that links CF(0) to CF(1). It either transmits conformational changes from CF(0) to CF(1) or is implicated in proton conduction.</text>
</comment>
<keyword evidence="10" id="KW-1185">Reference proteome</keyword>
<dbReference type="NCBIfam" id="TIGR01145">
    <property type="entry name" value="ATP_synt_delta"/>
    <property type="match status" value="1"/>
</dbReference>
<evidence type="ECO:0000256" key="1">
    <source>
        <dbReference type="ARBA" id="ARBA00004370"/>
    </source>
</evidence>
<dbReference type="Pfam" id="PF00213">
    <property type="entry name" value="OSCP"/>
    <property type="match status" value="1"/>
</dbReference>
<sequence>MRSGSEAALTRARDRWDGLTSQIAGDELDIAQAIFSIADILGENPAIVAALEDSSRPADARANLVVNLFSGKTRGVVIDLLTGLARERWSESGDIVVSLEYLGAYTVLLGARREDELSRVEEELYVSLRTLRAERGLRLTLSDRHYPAPARAQLAEQVFAGCVVYTQRLLMRAVIRTVRGWTLAQSLTRYLDLAAELDRHIVASVTSAVPLTRAQEDRLRSILTRTYNKNVTIHVTLDPAVIGGIRVHVGDDVIDGTLANRISALRKNFTN</sequence>
<keyword evidence="3 8" id="KW-0375">Hydrogen ion transport</keyword>
<evidence type="ECO:0000256" key="8">
    <source>
        <dbReference type="HAMAP-Rule" id="MF_01416"/>
    </source>
</evidence>
<dbReference type="Proteomes" id="UP000602653">
    <property type="component" value="Chromosome"/>
</dbReference>
<evidence type="ECO:0000313" key="9">
    <source>
        <dbReference type="EMBL" id="QRV02510.1"/>
    </source>
</evidence>
<organism evidence="9 10">
    <name type="scientific">Arcanobacterium phocisimile</name>
    <dbReference type="NCBI Taxonomy" id="1302235"/>
    <lineage>
        <taxon>Bacteria</taxon>
        <taxon>Bacillati</taxon>
        <taxon>Actinomycetota</taxon>
        <taxon>Actinomycetes</taxon>
        <taxon>Actinomycetales</taxon>
        <taxon>Actinomycetaceae</taxon>
        <taxon>Arcanobacterium</taxon>
    </lineage>
</organism>